<dbReference type="EMBL" id="BGPR01234913">
    <property type="protein sequence ID" value="GBL89107.1"/>
    <property type="molecule type" value="Genomic_DNA"/>
</dbReference>
<sequence length="387" mass="44813">MMKCKLSKRQRDLKLKKAVDEHMKDIMRYESRQDKNEDMIDTDFHGTSENISISIDSSEEDSDNQSSSSTVYDSDYMDKREDSETKIEMDAMKKQLTLLEDLSTIKLSFNIDGLPLFKSSSQQAWPILCLVNNIQNSKPFVIGIFSGHSKPDNVSKYLFDFIQDVKELLQNPVIGRKTFEILIDAFICDAPARSYLKCIKNHNGYFGCERCTQKGKWLGRMTFSELNSPKRKDEDFSNRINVDSPDEHIINPSPLLDINVGLVSMFPLDYMHLVCLGVVRKLILAWYKGSLRIRLSSSAKTNLNQSLVDCSKYSPKEFQRKPRSLIEVDRWKATEFRCFLLYVGPVVLKDILLPDYYNHFLCLHLAIRIMLSEKLIEDYLDYAEELL</sequence>
<evidence type="ECO:0000313" key="4">
    <source>
        <dbReference type="Proteomes" id="UP000499080"/>
    </source>
</evidence>
<dbReference type="Proteomes" id="UP000499080">
    <property type="component" value="Unassembled WGS sequence"/>
</dbReference>
<evidence type="ECO:0000313" key="2">
    <source>
        <dbReference type="EMBL" id="GBL89107.1"/>
    </source>
</evidence>
<dbReference type="PANTHER" id="PTHR33053">
    <property type="entry name" value="PROTEIN, PUTATIVE-RELATED"/>
    <property type="match status" value="1"/>
</dbReference>
<evidence type="ECO:0000256" key="1">
    <source>
        <dbReference type="SAM" id="MobiDB-lite"/>
    </source>
</evidence>
<organism evidence="3 4">
    <name type="scientific">Araneus ventricosus</name>
    <name type="common">Orbweaver spider</name>
    <name type="synonym">Epeira ventricosa</name>
    <dbReference type="NCBI Taxonomy" id="182803"/>
    <lineage>
        <taxon>Eukaryota</taxon>
        <taxon>Metazoa</taxon>
        <taxon>Ecdysozoa</taxon>
        <taxon>Arthropoda</taxon>
        <taxon>Chelicerata</taxon>
        <taxon>Arachnida</taxon>
        <taxon>Araneae</taxon>
        <taxon>Araneomorphae</taxon>
        <taxon>Entelegynae</taxon>
        <taxon>Araneoidea</taxon>
        <taxon>Araneidae</taxon>
        <taxon>Araneus</taxon>
    </lineage>
</organism>
<dbReference type="OrthoDB" id="6437593at2759"/>
<reference evidence="3 4" key="1">
    <citation type="journal article" date="2019" name="Sci. Rep.">
        <title>Orb-weaving spider Araneus ventricosus genome elucidates the spidroin gene catalogue.</title>
        <authorList>
            <person name="Kono N."/>
            <person name="Nakamura H."/>
            <person name="Ohtoshi R."/>
            <person name="Moran D.A.P."/>
            <person name="Shinohara A."/>
            <person name="Yoshida Y."/>
            <person name="Fujiwara M."/>
            <person name="Mori M."/>
            <person name="Tomita M."/>
            <person name="Arakawa K."/>
        </authorList>
    </citation>
    <scope>NUCLEOTIDE SEQUENCE [LARGE SCALE GENOMIC DNA]</scope>
</reference>
<feature type="region of interest" description="Disordered" evidence="1">
    <location>
        <begin position="54"/>
        <end position="79"/>
    </location>
</feature>
<comment type="caution">
    <text evidence="3">The sequence shown here is derived from an EMBL/GenBank/DDBJ whole genome shotgun (WGS) entry which is preliminary data.</text>
</comment>
<feature type="non-terminal residue" evidence="3">
    <location>
        <position position="387"/>
    </location>
</feature>
<protein>
    <recommendedName>
        <fullName evidence="5">Transposase domain-containing protein</fullName>
    </recommendedName>
</protein>
<proteinExistence type="predicted"/>
<name>A0A4Y2BCV7_ARAVE</name>
<dbReference type="AlphaFoldDB" id="A0A4Y2BCV7"/>
<accession>A0A4Y2BCV7</accession>
<gene>
    <name evidence="2" type="ORF">AVEN_100996_1</name>
    <name evidence="3" type="ORF">AVEN_33836_1</name>
</gene>
<evidence type="ECO:0000313" key="3">
    <source>
        <dbReference type="EMBL" id="GBL89205.1"/>
    </source>
</evidence>
<dbReference type="EMBL" id="BGPR01234936">
    <property type="protein sequence ID" value="GBL89205.1"/>
    <property type="molecule type" value="Genomic_DNA"/>
</dbReference>
<keyword evidence="4" id="KW-1185">Reference proteome</keyword>
<evidence type="ECO:0008006" key="5">
    <source>
        <dbReference type="Google" id="ProtNLM"/>
    </source>
</evidence>